<accession>A0A4S4NGD0</accession>
<dbReference type="InterPro" id="IPR012696">
    <property type="entry name" value="PhnM"/>
</dbReference>
<dbReference type="Proteomes" id="UP000306602">
    <property type="component" value="Unassembled WGS sequence"/>
</dbReference>
<evidence type="ECO:0000313" key="3">
    <source>
        <dbReference type="Proteomes" id="UP000306602"/>
    </source>
</evidence>
<dbReference type="GO" id="GO:0016810">
    <property type="term" value="F:hydrolase activity, acting on carbon-nitrogen (but not peptide) bonds"/>
    <property type="evidence" value="ECO:0007669"/>
    <property type="project" value="InterPro"/>
</dbReference>
<keyword evidence="3" id="KW-1185">Reference proteome</keyword>
<dbReference type="EC" id="3.6.1.63" evidence="2"/>
<dbReference type="NCBIfam" id="TIGR02318">
    <property type="entry name" value="phosphono_phnM"/>
    <property type="match status" value="1"/>
</dbReference>
<dbReference type="NCBIfam" id="NF011984">
    <property type="entry name" value="PRK15446.1-5"/>
    <property type="match status" value="1"/>
</dbReference>
<dbReference type="Gene3D" id="3.20.20.140">
    <property type="entry name" value="Metal-dependent hydrolases"/>
    <property type="match status" value="1"/>
</dbReference>
<dbReference type="PIRSF" id="PIRSF038971">
    <property type="entry name" value="PhnM"/>
    <property type="match status" value="1"/>
</dbReference>
<feature type="domain" description="Amidohydrolase 3" evidence="1">
    <location>
        <begin position="230"/>
        <end position="388"/>
    </location>
</feature>
<proteinExistence type="predicted"/>
<dbReference type="OrthoDB" id="9785413at2"/>
<dbReference type="Pfam" id="PF07969">
    <property type="entry name" value="Amidohydro_3"/>
    <property type="match status" value="1"/>
</dbReference>
<dbReference type="PANTHER" id="PTHR43135">
    <property type="entry name" value="ALPHA-D-RIBOSE 1-METHYLPHOSPHONATE 5-TRIPHOSPHATE DIPHOSPHATASE"/>
    <property type="match status" value="1"/>
</dbReference>
<dbReference type="NCBIfam" id="NF011990">
    <property type="entry name" value="PRK15446.2-6"/>
    <property type="match status" value="1"/>
</dbReference>
<dbReference type="EMBL" id="SRKY01000002">
    <property type="protein sequence ID" value="THH37191.1"/>
    <property type="molecule type" value="Genomic_DNA"/>
</dbReference>
<reference evidence="2 3" key="1">
    <citation type="submission" date="2019-04" db="EMBL/GenBank/DDBJ databases">
        <title>Shimia ponticola sp. nov., isolated from seawater.</title>
        <authorList>
            <person name="Kim Y.-O."/>
            <person name="Yoon J.-H."/>
        </authorList>
    </citation>
    <scope>NUCLEOTIDE SEQUENCE [LARGE SCALE GENOMIC DNA]</scope>
    <source>
        <strain evidence="2 3">MYP11</strain>
    </source>
</reference>
<sequence>MSAKDLTQPVQTQYLANAQLVLEGEVLRGALVIEDGHIAAIDTGGAVPAGAIDMEGEFLAPGLIELHTDNLERHITPRPKANWPHGPAILAHDAELAGCGITTVFDALRVGSISRGNRTDYAKYARQVGSEILDMHERGVLRISHRLHLRAETCSQTLMAELDEFGPQDRVGIVSIMDHTPGQRQFTDIEKFADYIIGKHGYSRSEFDEYCTFLCNLHGELGEKHERATVAAAARFGAVLASHDDTTAAQVAVSAGHGVAMAEFPTTVAAAQACNDAGIATIMGAPNLVRGGSHSGNVAASALAEASLLDILSSDYVPAALLMGAVMLSDIWGDMARGMATVTAAPARATGLADRGVLEVGKRADLVRFRLLGHVPQVRETWVLGRRVA</sequence>
<dbReference type="InterPro" id="IPR032466">
    <property type="entry name" value="Metal_Hydrolase"/>
</dbReference>
<organism evidence="2 3">
    <name type="scientific">Aliishimia ponticola</name>
    <dbReference type="NCBI Taxonomy" id="2499833"/>
    <lineage>
        <taxon>Bacteria</taxon>
        <taxon>Pseudomonadati</taxon>
        <taxon>Pseudomonadota</taxon>
        <taxon>Alphaproteobacteria</taxon>
        <taxon>Rhodobacterales</taxon>
        <taxon>Paracoccaceae</taxon>
        <taxon>Aliishimia</taxon>
    </lineage>
</organism>
<dbReference type="GO" id="GO:0019700">
    <property type="term" value="P:organic phosphonate catabolic process"/>
    <property type="evidence" value="ECO:0007669"/>
    <property type="project" value="InterPro"/>
</dbReference>
<dbReference type="SUPFAM" id="SSF51338">
    <property type="entry name" value="Composite domain of metallo-dependent hydrolases"/>
    <property type="match status" value="1"/>
</dbReference>
<dbReference type="SUPFAM" id="SSF51556">
    <property type="entry name" value="Metallo-dependent hydrolases"/>
    <property type="match status" value="1"/>
</dbReference>
<dbReference type="InterPro" id="IPR013108">
    <property type="entry name" value="Amidohydro_3"/>
</dbReference>
<dbReference type="InterPro" id="IPR011059">
    <property type="entry name" value="Metal-dep_hydrolase_composite"/>
</dbReference>
<dbReference type="PANTHER" id="PTHR43135:SF3">
    <property type="entry name" value="ALPHA-D-RIBOSE 1-METHYLPHOSPHONATE 5-TRIPHOSPHATE DIPHOSPHATASE"/>
    <property type="match status" value="1"/>
</dbReference>
<gene>
    <name evidence="2" type="ORF">E4Z66_09710</name>
</gene>
<name>A0A4S4NGD0_9RHOB</name>
<dbReference type="InterPro" id="IPR051781">
    <property type="entry name" value="Metallo-dep_Hydrolase"/>
</dbReference>
<keyword evidence="2" id="KW-0378">Hydrolase</keyword>
<protein>
    <submittedName>
        <fullName evidence="2">Alpha-D-ribose 1-methylphosphonate 5-triphosphate diphosphatase</fullName>
        <ecNumber evidence="2">3.6.1.63</ecNumber>
    </submittedName>
</protein>
<dbReference type="RefSeq" id="WP_136462791.1">
    <property type="nucleotide sequence ID" value="NZ_SRKY01000002.1"/>
</dbReference>
<evidence type="ECO:0000313" key="2">
    <source>
        <dbReference type="EMBL" id="THH37191.1"/>
    </source>
</evidence>
<comment type="caution">
    <text evidence="2">The sequence shown here is derived from an EMBL/GenBank/DDBJ whole genome shotgun (WGS) entry which is preliminary data.</text>
</comment>
<evidence type="ECO:0000259" key="1">
    <source>
        <dbReference type="Pfam" id="PF07969"/>
    </source>
</evidence>
<dbReference type="AlphaFoldDB" id="A0A4S4NGD0"/>